<dbReference type="InterPro" id="IPR045942">
    <property type="entry name" value="DUF6362"/>
</dbReference>
<keyword evidence="3" id="KW-0614">Plasmid</keyword>
<feature type="compositionally biased region" description="Basic and acidic residues" evidence="1">
    <location>
        <begin position="19"/>
        <end position="36"/>
    </location>
</feature>
<sequence>MGKKAGRDRRAARQLSAAELREQGRRRQDRDTRQRLDDAQTALNRCYVTDTRHIPDAAILQARRQVTFPGAYGRAFGRRTAHNWDAGTITMAVEPWRPDPGDPELEWAWGGTGWTADVVRLWLRDAMETLHYCKGDGPGRTRSSLPTPVHDTMLAYGWQKARAPRQNTPAELAKLDVVLEWVRLFEPDTRKALVGVAMGLPLRKIARAIGCSHTQVANLERKAVAFLVDALNGG</sequence>
<geneLocation type="plasmid" evidence="3 4">
    <name>p8</name>
</geneLocation>
<feature type="region of interest" description="Disordered" evidence="1">
    <location>
        <begin position="1"/>
        <end position="36"/>
    </location>
</feature>
<feature type="compositionally biased region" description="Basic residues" evidence="1">
    <location>
        <begin position="1"/>
        <end position="12"/>
    </location>
</feature>
<dbReference type="Proteomes" id="UP000298596">
    <property type="component" value="Plasmid p8"/>
</dbReference>
<accession>A0A4D8QF39</accession>
<protein>
    <recommendedName>
        <fullName evidence="2">DUF6362 domain-containing protein</fullName>
    </recommendedName>
</protein>
<evidence type="ECO:0000259" key="2">
    <source>
        <dbReference type="Pfam" id="PF19889"/>
    </source>
</evidence>
<proteinExistence type="predicted"/>
<reference evidence="3 4" key="1">
    <citation type="submission" date="2018-09" db="EMBL/GenBank/DDBJ databases">
        <title>Whole genome based analysis of evolution and adaptive divergence in Indian and Brazilian strains of Azospirillum brasilense.</title>
        <authorList>
            <person name="Singh C."/>
            <person name="Tripathi A.K."/>
        </authorList>
    </citation>
    <scope>NUCLEOTIDE SEQUENCE [LARGE SCALE GENOMIC DNA]</scope>
    <source>
        <strain evidence="3 4">MTCC4036</strain>
        <plasmid evidence="3 4">p8</plasmid>
    </source>
</reference>
<organism evidence="3 4">
    <name type="scientific">Azospirillum brasilense</name>
    <dbReference type="NCBI Taxonomy" id="192"/>
    <lineage>
        <taxon>Bacteria</taxon>
        <taxon>Pseudomonadati</taxon>
        <taxon>Pseudomonadota</taxon>
        <taxon>Alphaproteobacteria</taxon>
        <taxon>Rhodospirillales</taxon>
        <taxon>Azospirillaceae</taxon>
        <taxon>Azospirillum</taxon>
    </lineage>
</organism>
<evidence type="ECO:0000256" key="1">
    <source>
        <dbReference type="SAM" id="MobiDB-lite"/>
    </source>
</evidence>
<name>A0A4D8QF39_AZOBR</name>
<feature type="domain" description="DUF6362" evidence="2">
    <location>
        <begin position="139"/>
        <end position="224"/>
    </location>
</feature>
<evidence type="ECO:0000313" key="3">
    <source>
        <dbReference type="EMBL" id="QCO07516.1"/>
    </source>
</evidence>
<gene>
    <name evidence="3" type="ORF">D3867_37160</name>
</gene>
<dbReference type="Pfam" id="PF19889">
    <property type="entry name" value="DUF6362"/>
    <property type="match status" value="1"/>
</dbReference>
<dbReference type="EMBL" id="CP032338">
    <property type="protein sequence ID" value="QCO07516.1"/>
    <property type="molecule type" value="Genomic_DNA"/>
</dbReference>
<evidence type="ECO:0000313" key="4">
    <source>
        <dbReference type="Proteomes" id="UP000298596"/>
    </source>
</evidence>
<dbReference type="AlphaFoldDB" id="A0A4D8QF39"/>